<organism evidence="10 11">
    <name type="scientific">Tumebacillus lacus</name>
    <dbReference type="NCBI Taxonomy" id="2995335"/>
    <lineage>
        <taxon>Bacteria</taxon>
        <taxon>Bacillati</taxon>
        <taxon>Bacillota</taxon>
        <taxon>Bacilli</taxon>
        <taxon>Bacillales</taxon>
        <taxon>Alicyclobacillaceae</taxon>
        <taxon>Tumebacillus</taxon>
    </lineage>
</organism>
<sequence>MELELHDLTRIIRQRWSWVLLPAVICPLIAALLCFFVLPPMYQSTVTLLVQPQNTVGGAQIAYNDVLLGQRLAKTYGEILTSRQIADEVVRTQSLPYSSETLLDRIQVKADEESLLTAVTVRDERPVRAAAIANGIADAFAGQLGKIMKVDRVVILDRAVVADDQKPVSPNKSLIIGAALVFGILLGTGLAFLRERLDRTVKEEEEIEDWLGLPVVGVIAKTKSMPVAAGAEDQLEGSVILDETKTHPQDQDEDRPPVVPE</sequence>
<accession>A0ABT3X2E2</accession>
<comment type="similarity">
    <text evidence="2">Belongs to the CpsC/CapA family.</text>
</comment>
<keyword evidence="5 7" id="KW-1133">Transmembrane helix</keyword>
<dbReference type="InterPro" id="IPR032807">
    <property type="entry name" value="GNVR"/>
</dbReference>
<dbReference type="EMBL" id="JAPMLT010000003">
    <property type="protein sequence ID" value="MCX7570132.1"/>
    <property type="molecule type" value="Genomic_DNA"/>
</dbReference>
<evidence type="ECO:0000256" key="5">
    <source>
        <dbReference type="ARBA" id="ARBA00022989"/>
    </source>
</evidence>
<protein>
    <submittedName>
        <fullName evidence="10">Wzz/FepE/Etk N-terminal domain-containing protein</fullName>
    </submittedName>
</protein>
<dbReference type="InterPro" id="IPR050445">
    <property type="entry name" value="Bact_polysacc_biosynth/exp"/>
</dbReference>
<proteinExistence type="inferred from homology"/>
<evidence type="ECO:0000256" key="1">
    <source>
        <dbReference type="ARBA" id="ARBA00004651"/>
    </source>
</evidence>
<dbReference type="RefSeq" id="WP_267151373.1">
    <property type="nucleotide sequence ID" value="NZ_JAPMLT010000003.1"/>
</dbReference>
<evidence type="ECO:0000256" key="3">
    <source>
        <dbReference type="ARBA" id="ARBA00022475"/>
    </source>
</evidence>
<evidence type="ECO:0000256" key="7">
    <source>
        <dbReference type="SAM" id="Phobius"/>
    </source>
</evidence>
<dbReference type="Proteomes" id="UP001208017">
    <property type="component" value="Unassembled WGS sequence"/>
</dbReference>
<dbReference type="PANTHER" id="PTHR32309">
    <property type="entry name" value="TYROSINE-PROTEIN KINASE"/>
    <property type="match status" value="1"/>
</dbReference>
<evidence type="ECO:0000259" key="8">
    <source>
        <dbReference type="Pfam" id="PF02706"/>
    </source>
</evidence>
<comment type="caution">
    <text evidence="10">The sequence shown here is derived from an EMBL/GenBank/DDBJ whole genome shotgun (WGS) entry which is preliminary data.</text>
</comment>
<feature type="domain" description="Tyrosine-protein kinase G-rich" evidence="9">
    <location>
        <begin position="148"/>
        <end position="195"/>
    </location>
</feature>
<dbReference type="Pfam" id="PF13807">
    <property type="entry name" value="GNVR"/>
    <property type="match status" value="1"/>
</dbReference>
<evidence type="ECO:0000256" key="6">
    <source>
        <dbReference type="ARBA" id="ARBA00023136"/>
    </source>
</evidence>
<evidence type="ECO:0000313" key="11">
    <source>
        <dbReference type="Proteomes" id="UP001208017"/>
    </source>
</evidence>
<feature type="transmembrane region" description="Helical" evidence="7">
    <location>
        <begin position="18"/>
        <end position="38"/>
    </location>
</feature>
<dbReference type="Pfam" id="PF02706">
    <property type="entry name" value="Wzz"/>
    <property type="match status" value="1"/>
</dbReference>
<feature type="transmembrane region" description="Helical" evidence="7">
    <location>
        <begin position="174"/>
        <end position="193"/>
    </location>
</feature>
<name>A0ABT3X2E2_9BACL</name>
<reference evidence="10 11" key="1">
    <citation type="submission" date="2022-11" db="EMBL/GenBank/DDBJ databases">
        <title>Study of microbial diversity in lake waters.</title>
        <authorList>
            <person name="Zhang J."/>
        </authorList>
    </citation>
    <scope>NUCLEOTIDE SEQUENCE [LARGE SCALE GENOMIC DNA]</scope>
    <source>
        <strain evidence="10 11">DT12</strain>
    </source>
</reference>
<evidence type="ECO:0000313" key="10">
    <source>
        <dbReference type="EMBL" id="MCX7570132.1"/>
    </source>
</evidence>
<dbReference type="InterPro" id="IPR003856">
    <property type="entry name" value="LPS_length_determ_N"/>
</dbReference>
<keyword evidence="3" id="KW-1003">Cell membrane</keyword>
<keyword evidence="11" id="KW-1185">Reference proteome</keyword>
<evidence type="ECO:0000259" key="9">
    <source>
        <dbReference type="Pfam" id="PF13807"/>
    </source>
</evidence>
<evidence type="ECO:0000256" key="4">
    <source>
        <dbReference type="ARBA" id="ARBA00022692"/>
    </source>
</evidence>
<dbReference type="PANTHER" id="PTHR32309:SF13">
    <property type="entry name" value="FERRIC ENTEROBACTIN TRANSPORT PROTEIN FEPE"/>
    <property type="match status" value="1"/>
</dbReference>
<comment type="subcellular location">
    <subcellularLocation>
        <location evidence="1">Cell membrane</location>
        <topology evidence="1">Multi-pass membrane protein</topology>
    </subcellularLocation>
</comment>
<feature type="domain" description="Polysaccharide chain length determinant N-terminal" evidence="8">
    <location>
        <begin position="2"/>
        <end position="91"/>
    </location>
</feature>
<keyword evidence="4 7" id="KW-0812">Transmembrane</keyword>
<keyword evidence="6 7" id="KW-0472">Membrane</keyword>
<evidence type="ECO:0000256" key="2">
    <source>
        <dbReference type="ARBA" id="ARBA00006683"/>
    </source>
</evidence>
<gene>
    <name evidence="10" type="ORF">OS242_09160</name>
</gene>